<dbReference type="CDD" id="cd02947">
    <property type="entry name" value="TRX_family"/>
    <property type="match status" value="1"/>
</dbReference>
<keyword evidence="2" id="KW-0732">Signal</keyword>
<dbReference type="Proteomes" id="UP000323866">
    <property type="component" value="Unassembled WGS sequence"/>
</dbReference>
<dbReference type="PROSITE" id="PS51257">
    <property type="entry name" value="PROKAR_LIPOPROTEIN"/>
    <property type="match status" value="1"/>
</dbReference>
<sequence length="198" mass="22412">MKMDFRPLFFAFLVLGAFSCTRPAMTSSSATEQSGYSASGQTGLDLTRNREEKNKAGNENILVGTTGREAYENAPYSTWFHPTYQRYQPNQKIMEELQPLLENVTVKAYTGSWCLDSQRDLPRFYKVLDFARFPHAKFNVISLREDKSSLTGEEKRDSITAVPTFILLRDGKEVGRIVESAYPTIEMNMLTILKGAAK</sequence>
<protein>
    <submittedName>
        <fullName evidence="3">Thioredoxin family protein</fullName>
    </submittedName>
</protein>
<dbReference type="InterPro" id="IPR036249">
    <property type="entry name" value="Thioredoxin-like_sf"/>
</dbReference>
<accession>A0A5M8QR37</accession>
<comment type="caution">
    <text evidence="3">The sequence shown here is derived from an EMBL/GenBank/DDBJ whole genome shotgun (WGS) entry which is preliminary data.</text>
</comment>
<feature type="compositionally biased region" description="Basic and acidic residues" evidence="1">
    <location>
        <begin position="47"/>
        <end position="56"/>
    </location>
</feature>
<dbReference type="OrthoDB" id="6398367at2"/>
<name>A0A5M8QR37_9BACT</name>
<dbReference type="SUPFAM" id="SSF52833">
    <property type="entry name" value="Thioredoxin-like"/>
    <property type="match status" value="1"/>
</dbReference>
<dbReference type="Gene3D" id="3.40.30.10">
    <property type="entry name" value="Glutaredoxin"/>
    <property type="match status" value="1"/>
</dbReference>
<dbReference type="AlphaFoldDB" id="A0A5M8QR37"/>
<gene>
    <name evidence="3" type="ORF">FOE74_03125</name>
</gene>
<proteinExistence type="predicted"/>
<feature type="signal peptide" evidence="2">
    <location>
        <begin position="1"/>
        <end position="26"/>
    </location>
</feature>
<evidence type="ECO:0000256" key="2">
    <source>
        <dbReference type="SAM" id="SignalP"/>
    </source>
</evidence>
<feature type="chain" id="PRO_5024302981" evidence="2">
    <location>
        <begin position="27"/>
        <end position="198"/>
    </location>
</feature>
<feature type="compositionally biased region" description="Polar residues" evidence="1">
    <location>
        <begin position="27"/>
        <end position="44"/>
    </location>
</feature>
<reference evidence="3 4" key="1">
    <citation type="submission" date="2019-07" db="EMBL/GenBank/DDBJ databases">
        <authorList>
            <person name="Qu J.-H."/>
        </authorList>
    </citation>
    <scope>NUCLEOTIDE SEQUENCE [LARGE SCALE GENOMIC DNA]</scope>
    <source>
        <strain evidence="3 4">MDT1-10-3</strain>
    </source>
</reference>
<reference evidence="3 4" key="2">
    <citation type="submission" date="2019-09" db="EMBL/GenBank/DDBJ databases">
        <title>A bacterium isolated from glacier soil.</title>
        <authorList>
            <person name="Liu Q."/>
        </authorList>
    </citation>
    <scope>NUCLEOTIDE SEQUENCE [LARGE SCALE GENOMIC DNA]</scope>
    <source>
        <strain evidence="3 4">MDT1-10-3</strain>
    </source>
</reference>
<dbReference type="EMBL" id="VKKZ01000010">
    <property type="protein sequence ID" value="KAA6437510.1"/>
    <property type="molecule type" value="Genomic_DNA"/>
</dbReference>
<feature type="region of interest" description="Disordered" evidence="1">
    <location>
        <begin position="27"/>
        <end position="56"/>
    </location>
</feature>
<evidence type="ECO:0000313" key="3">
    <source>
        <dbReference type="EMBL" id="KAA6437510.1"/>
    </source>
</evidence>
<organism evidence="3 4">
    <name type="scientific">Rufibacter glacialis</name>
    <dbReference type="NCBI Taxonomy" id="1259555"/>
    <lineage>
        <taxon>Bacteria</taxon>
        <taxon>Pseudomonadati</taxon>
        <taxon>Bacteroidota</taxon>
        <taxon>Cytophagia</taxon>
        <taxon>Cytophagales</taxon>
        <taxon>Hymenobacteraceae</taxon>
        <taxon>Rufibacter</taxon>
    </lineage>
</organism>
<evidence type="ECO:0000256" key="1">
    <source>
        <dbReference type="SAM" id="MobiDB-lite"/>
    </source>
</evidence>
<evidence type="ECO:0000313" key="4">
    <source>
        <dbReference type="Proteomes" id="UP000323866"/>
    </source>
</evidence>